<comment type="caution">
    <text evidence="5">The sequence shown here is derived from an EMBL/GenBank/DDBJ whole genome shotgun (WGS) entry which is preliminary data.</text>
</comment>
<dbReference type="GO" id="GO:0035091">
    <property type="term" value="F:phosphatidylinositol binding"/>
    <property type="evidence" value="ECO:0007669"/>
    <property type="project" value="InterPro"/>
</dbReference>
<evidence type="ECO:0000313" key="5">
    <source>
        <dbReference type="EMBL" id="KAF0982551.1"/>
    </source>
</evidence>
<evidence type="ECO:0000256" key="2">
    <source>
        <dbReference type="ARBA" id="ARBA00022490"/>
    </source>
</evidence>
<dbReference type="VEuPathDB" id="AmoebaDB:FDP41_011481"/>
<keyword evidence="2" id="KW-0963">Cytoplasm</keyword>
<dbReference type="VEuPathDB" id="AmoebaDB:NF0029210"/>
<evidence type="ECO:0000313" key="6">
    <source>
        <dbReference type="Proteomes" id="UP000444721"/>
    </source>
</evidence>
<comment type="subcellular location">
    <subcellularLocation>
        <location evidence="1">Cytoplasm</location>
    </subcellularLocation>
</comment>
<protein>
    <recommendedName>
        <fullName evidence="4">PX domain-containing protein</fullName>
    </recommendedName>
</protein>
<keyword evidence="3" id="KW-0175">Coiled coil</keyword>
<dbReference type="Proteomes" id="UP000444721">
    <property type="component" value="Unassembled WGS sequence"/>
</dbReference>
<dbReference type="GO" id="GO:0005737">
    <property type="term" value="C:cytoplasm"/>
    <property type="evidence" value="ECO:0007669"/>
    <property type="project" value="UniProtKB-SubCell"/>
</dbReference>
<dbReference type="PANTHER" id="PTHR22999:SF23">
    <property type="entry name" value="SORTING NEXIN-16"/>
    <property type="match status" value="1"/>
</dbReference>
<dbReference type="PANTHER" id="PTHR22999">
    <property type="entry name" value="PX SERINE/THREONINE KINASE PXK"/>
    <property type="match status" value="1"/>
</dbReference>
<dbReference type="InterPro" id="IPR001683">
    <property type="entry name" value="PX_dom"/>
</dbReference>
<accession>A0A6A5C645</accession>
<sequence length="468" mass="54336">MLLVRIPSYQVRNDYVVYSINVTVSSSEVYTSKKRYSNLREFHTTVVCNALSKDKQSMLKFPSKIVFGNMKKDVIEKRLIQLEKYLQTLASIIDQENLIDLRDEFLKFFHSDAVENSPKKTYSMVENSLEEKCYKEMTHLQLLLSDSECYWLPFCAPFRHGRPTISSVTGGNCKLDQDAETVVLQAISEVNESLGQNSFYFKSQSFVNGFVLKMHNLALSVGTLIKLLLNMEEEEEQSQCINDIINQCTASMDEATELKNTLTKDFFEPMWKIISKRKLDEKTYNDIYLSLALLGVNAKFRSNDMLLTAIDLNNDFCSKAMEYNSSFVNRETGYEDEFSYISFAMNDAIDSQTNDEPQSKYQHVVTNIWNELEARKERDKQDKLKERFEITTEECEKKTSFFISLSQLLIKVSKSMLSLQGRVDDETLILNVIPEIKENLEELQESLLRIQKRCDSFIEQQELRAKQH</sequence>
<gene>
    <name evidence="5" type="ORF">FDP41_011481</name>
</gene>
<dbReference type="InterPro" id="IPR051837">
    <property type="entry name" value="SortingNexin/PXDomain-PKLike"/>
</dbReference>
<dbReference type="OrthoDB" id="5975050at2759"/>
<reference evidence="5 6" key="1">
    <citation type="journal article" date="2019" name="Sci. Rep.">
        <title>Nanopore sequencing improves the draft genome of the human pathogenic amoeba Naegleria fowleri.</title>
        <authorList>
            <person name="Liechti N."/>
            <person name="Schurch N."/>
            <person name="Bruggmann R."/>
            <person name="Wittwer M."/>
        </authorList>
    </citation>
    <scope>NUCLEOTIDE SEQUENCE [LARGE SCALE GENOMIC DNA]</scope>
    <source>
        <strain evidence="5 6">ATCC 30894</strain>
    </source>
</reference>
<dbReference type="EMBL" id="VFQX01000009">
    <property type="protein sequence ID" value="KAF0982551.1"/>
    <property type="molecule type" value="Genomic_DNA"/>
</dbReference>
<organism evidence="5 6">
    <name type="scientific">Naegleria fowleri</name>
    <name type="common">Brain eating amoeba</name>
    <dbReference type="NCBI Taxonomy" id="5763"/>
    <lineage>
        <taxon>Eukaryota</taxon>
        <taxon>Discoba</taxon>
        <taxon>Heterolobosea</taxon>
        <taxon>Tetramitia</taxon>
        <taxon>Eutetramitia</taxon>
        <taxon>Vahlkampfiidae</taxon>
        <taxon>Naegleria</taxon>
    </lineage>
</organism>
<dbReference type="Pfam" id="PF00787">
    <property type="entry name" value="PX"/>
    <property type="match status" value="1"/>
</dbReference>
<feature type="coiled-coil region" evidence="3">
    <location>
        <begin position="433"/>
        <end position="460"/>
    </location>
</feature>
<dbReference type="SMART" id="SM00312">
    <property type="entry name" value="PX"/>
    <property type="match status" value="1"/>
</dbReference>
<dbReference type="Gene3D" id="3.30.1520.10">
    <property type="entry name" value="Phox-like domain"/>
    <property type="match status" value="1"/>
</dbReference>
<dbReference type="SUPFAM" id="SSF64268">
    <property type="entry name" value="PX domain"/>
    <property type="match status" value="1"/>
</dbReference>
<dbReference type="GeneID" id="68118696"/>
<dbReference type="AlphaFoldDB" id="A0A6A5C645"/>
<proteinExistence type="predicted"/>
<evidence type="ECO:0000259" key="4">
    <source>
        <dbReference type="PROSITE" id="PS50195"/>
    </source>
</evidence>
<evidence type="ECO:0000256" key="1">
    <source>
        <dbReference type="ARBA" id="ARBA00004496"/>
    </source>
</evidence>
<evidence type="ECO:0000256" key="3">
    <source>
        <dbReference type="SAM" id="Coils"/>
    </source>
</evidence>
<dbReference type="VEuPathDB" id="AmoebaDB:NfTy_018730"/>
<name>A0A6A5C645_NAEFO</name>
<dbReference type="CDD" id="cd06093">
    <property type="entry name" value="PX_domain"/>
    <property type="match status" value="1"/>
</dbReference>
<keyword evidence="6" id="KW-1185">Reference proteome</keyword>
<dbReference type="PROSITE" id="PS50195">
    <property type="entry name" value="PX"/>
    <property type="match status" value="1"/>
</dbReference>
<dbReference type="RefSeq" id="XP_044567264.1">
    <property type="nucleotide sequence ID" value="XM_044701894.1"/>
</dbReference>
<feature type="domain" description="PX" evidence="4">
    <location>
        <begin position="1"/>
        <end position="116"/>
    </location>
</feature>
<dbReference type="InterPro" id="IPR036871">
    <property type="entry name" value="PX_dom_sf"/>
</dbReference>